<sequence>MTSIDALDGVTLFLAVAEARSFTGAAARLGVTPTAVSKAVRVMEARHGVALFQRTTRRVALTEAGAALLLRLRPAAAEIGDALAALGTYRDRPTGTLRLTVPMMARRFMLPLIAESARAYPDVTVDVSLDDAIVDLVEGGFDAGVRLGESIEKDMIAVALTPEIRWSIVGTPAYFGRAGRPRKPEDLVAHSAVRYRFPGSGAVHRWGFRRGKRSFVVDVGGKLIVDDRQLLVDLAAQGLGLAFASHVEVRDRVDGGVLESVLDAFIPSDAGMYLCFPARSQTQLKLRAFIDLAREVTRRPDYVALSAGNVPMESAP</sequence>
<dbReference type="Gene3D" id="3.40.190.290">
    <property type="match status" value="1"/>
</dbReference>
<proteinExistence type="inferred from homology"/>
<dbReference type="FunFam" id="1.10.10.10:FF:000001">
    <property type="entry name" value="LysR family transcriptional regulator"/>
    <property type="match status" value="1"/>
</dbReference>
<dbReference type="InterPro" id="IPR036388">
    <property type="entry name" value="WH-like_DNA-bd_sf"/>
</dbReference>
<dbReference type="Proteomes" id="UP000542125">
    <property type="component" value="Unassembled WGS sequence"/>
</dbReference>
<name>A0A7Y9IQ49_9BURK</name>
<dbReference type="PROSITE" id="PS50931">
    <property type="entry name" value="HTH_LYSR"/>
    <property type="match status" value="1"/>
</dbReference>
<dbReference type="RefSeq" id="WP_179582397.1">
    <property type="nucleotide sequence ID" value="NZ_JACBYR010000001.1"/>
</dbReference>
<dbReference type="Pfam" id="PF00126">
    <property type="entry name" value="HTH_1"/>
    <property type="match status" value="1"/>
</dbReference>
<accession>A0A7Y9IQ49</accession>
<dbReference type="Gene3D" id="1.10.10.10">
    <property type="entry name" value="Winged helix-like DNA-binding domain superfamily/Winged helix DNA-binding domain"/>
    <property type="match status" value="1"/>
</dbReference>
<dbReference type="InterPro" id="IPR005119">
    <property type="entry name" value="LysR_subst-bd"/>
</dbReference>
<dbReference type="GO" id="GO:0003677">
    <property type="term" value="F:DNA binding"/>
    <property type="evidence" value="ECO:0007669"/>
    <property type="project" value="UniProtKB-KW"/>
</dbReference>
<dbReference type="SUPFAM" id="SSF53850">
    <property type="entry name" value="Periplasmic binding protein-like II"/>
    <property type="match status" value="1"/>
</dbReference>
<dbReference type="GO" id="GO:0003700">
    <property type="term" value="F:DNA-binding transcription factor activity"/>
    <property type="evidence" value="ECO:0007669"/>
    <property type="project" value="InterPro"/>
</dbReference>
<evidence type="ECO:0000313" key="7">
    <source>
        <dbReference type="Proteomes" id="UP000542125"/>
    </source>
</evidence>
<organism evidence="6 7">
    <name type="scientific">Pigmentiphaga litoralis</name>
    <dbReference type="NCBI Taxonomy" id="516702"/>
    <lineage>
        <taxon>Bacteria</taxon>
        <taxon>Pseudomonadati</taxon>
        <taxon>Pseudomonadota</taxon>
        <taxon>Betaproteobacteria</taxon>
        <taxon>Burkholderiales</taxon>
        <taxon>Alcaligenaceae</taxon>
        <taxon>Pigmentiphaga</taxon>
    </lineage>
</organism>
<evidence type="ECO:0000256" key="3">
    <source>
        <dbReference type="ARBA" id="ARBA00023125"/>
    </source>
</evidence>
<keyword evidence="4" id="KW-0804">Transcription</keyword>
<keyword evidence="2" id="KW-0805">Transcription regulation</keyword>
<dbReference type="SUPFAM" id="SSF46785">
    <property type="entry name" value="Winged helix' DNA-binding domain"/>
    <property type="match status" value="1"/>
</dbReference>
<feature type="domain" description="HTH lysR-type" evidence="5">
    <location>
        <begin position="13"/>
        <end position="62"/>
    </location>
</feature>
<reference evidence="6 7" key="1">
    <citation type="submission" date="2020-07" db="EMBL/GenBank/DDBJ databases">
        <title>Genomic Encyclopedia of Type Strains, Phase IV (KMG-V): Genome sequencing to study the core and pangenomes of soil and plant-associated prokaryotes.</title>
        <authorList>
            <person name="Whitman W."/>
        </authorList>
    </citation>
    <scope>NUCLEOTIDE SEQUENCE [LARGE SCALE GENOMIC DNA]</scope>
    <source>
        <strain evidence="6 7">SAS40</strain>
    </source>
</reference>
<gene>
    <name evidence="6" type="ORF">FHW18_000158</name>
</gene>
<evidence type="ECO:0000259" key="5">
    <source>
        <dbReference type="PROSITE" id="PS50931"/>
    </source>
</evidence>
<dbReference type="InterPro" id="IPR000847">
    <property type="entry name" value="LysR_HTH_N"/>
</dbReference>
<evidence type="ECO:0000313" key="6">
    <source>
        <dbReference type="EMBL" id="NYE80887.1"/>
    </source>
</evidence>
<dbReference type="PANTHER" id="PTHR30537">
    <property type="entry name" value="HTH-TYPE TRANSCRIPTIONAL REGULATOR"/>
    <property type="match status" value="1"/>
</dbReference>
<dbReference type="EMBL" id="JACBYR010000001">
    <property type="protein sequence ID" value="NYE80887.1"/>
    <property type="molecule type" value="Genomic_DNA"/>
</dbReference>
<dbReference type="InterPro" id="IPR036390">
    <property type="entry name" value="WH_DNA-bd_sf"/>
</dbReference>
<dbReference type="PANTHER" id="PTHR30537:SF5">
    <property type="entry name" value="HTH-TYPE TRANSCRIPTIONAL ACTIVATOR TTDR-RELATED"/>
    <property type="match status" value="1"/>
</dbReference>
<keyword evidence="3 6" id="KW-0238">DNA-binding</keyword>
<dbReference type="InterPro" id="IPR058163">
    <property type="entry name" value="LysR-type_TF_proteobact-type"/>
</dbReference>
<comment type="caution">
    <text evidence="6">The sequence shown here is derived from an EMBL/GenBank/DDBJ whole genome shotgun (WGS) entry which is preliminary data.</text>
</comment>
<protein>
    <submittedName>
        <fullName evidence="6">DNA-binding transcriptional LysR family regulator</fullName>
    </submittedName>
</protein>
<dbReference type="AlphaFoldDB" id="A0A7Y9IQ49"/>
<keyword evidence="7" id="KW-1185">Reference proteome</keyword>
<dbReference type="Pfam" id="PF03466">
    <property type="entry name" value="LysR_substrate"/>
    <property type="match status" value="1"/>
</dbReference>
<evidence type="ECO:0000256" key="1">
    <source>
        <dbReference type="ARBA" id="ARBA00009437"/>
    </source>
</evidence>
<evidence type="ECO:0000256" key="4">
    <source>
        <dbReference type="ARBA" id="ARBA00023163"/>
    </source>
</evidence>
<evidence type="ECO:0000256" key="2">
    <source>
        <dbReference type="ARBA" id="ARBA00023015"/>
    </source>
</evidence>
<comment type="similarity">
    <text evidence="1">Belongs to the LysR transcriptional regulatory family.</text>
</comment>